<dbReference type="EMBL" id="CMVM020000147">
    <property type="status" value="NOT_ANNOTATED_CDS"/>
    <property type="molecule type" value="Genomic_DNA"/>
</dbReference>
<reference evidence="1" key="2">
    <citation type="submission" date="2022-06" db="UniProtKB">
        <authorList>
            <consortium name="EnsemblMetazoa"/>
        </authorList>
    </citation>
    <scope>IDENTIFICATION</scope>
</reference>
<dbReference type="EnsemblMetazoa" id="OVOC5010.1">
    <property type="protein sequence ID" value="OVOC5010.1"/>
    <property type="gene ID" value="WBGene00241819"/>
</dbReference>
<name>A0A8R1TUD7_ONCVO</name>
<proteinExistence type="predicted"/>
<organism evidence="1 2">
    <name type="scientific">Onchocerca volvulus</name>
    <dbReference type="NCBI Taxonomy" id="6282"/>
    <lineage>
        <taxon>Eukaryota</taxon>
        <taxon>Metazoa</taxon>
        <taxon>Ecdysozoa</taxon>
        <taxon>Nematoda</taxon>
        <taxon>Chromadorea</taxon>
        <taxon>Rhabditida</taxon>
        <taxon>Spirurina</taxon>
        <taxon>Spiruromorpha</taxon>
        <taxon>Filarioidea</taxon>
        <taxon>Onchocercidae</taxon>
        <taxon>Onchocerca</taxon>
    </lineage>
</organism>
<keyword evidence="2" id="KW-1185">Reference proteome</keyword>
<sequence length="70" mass="8197">MRNGRTFRRSRTSKITLCVEDYNTDVNEDSICAKPTMIHVRHMEMTCNITILYENSKRITVESSPRYLGI</sequence>
<evidence type="ECO:0000313" key="1">
    <source>
        <dbReference type="EnsemblMetazoa" id="OVOC5010.1"/>
    </source>
</evidence>
<protein>
    <submittedName>
        <fullName evidence="1">Uncharacterized protein</fullName>
    </submittedName>
</protein>
<dbReference type="Proteomes" id="UP000024404">
    <property type="component" value="Unassembled WGS sequence"/>
</dbReference>
<evidence type="ECO:0000313" key="2">
    <source>
        <dbReference type="Proteomes" id="UP000024404"/>
    </source>
</evidence>
<accession>A0A8R1TUD7</accession>
<reference evidence="2" key="1">
    <citation type="submission" date="2013-10" db="EMBL/GenBank/DDBJ databases">
        <title>Genome sequencing of Onchocerca volvulus.</title>
        <authorList>
            <person name="Cotton J."/>
            <person name="Tsai J."/>
            <person name="Stanley E."/>
            <person name="Tracey A."/>
            <person name="Holroyd N."/>
            <person name="Lustigman S."/>
            <person name="Berriman M."/>
        </authorList>
    </citation>
    <scope>NUCLEOTIDE SEQUENCE</scope>
</reference>
<dbReference type="AlphaFoldDB" id="A0A8R1TUD7"/>